<feature type="region of interest" description="Disordered" evidence="7">
    <location>
        <begin position="1"/>
        <end position="472"/>
    </location>
</feature>
<dbReference type="VEuPathDB" id="VectorBase:LLONM1_002413"/>
<feature type="compositionally biased region" description="Basic and acidic residues" evidence="7">
    <location>
        <begin position="162"/>
        <end position="197"/>
    </location>
</feature>
<evidence type="ECO:0000256" key="5">
    <source>
        <dbReference type="ARBA" id="ARBA00023204"/>
    </source>
</evidence>
<dbReference type="PANTHER" id="PTHR15272:SF0">
    <property type="entry name" value="CHROMATIN ASSEMBLY FACTOR 1 SUBUNIT A"/>
    <property type="match status" value="1"/>
</dbReference>
<dbReference type="Proteomes" id="UP000092461">
    <property type="component" value="Unassembled WGS sequence"/>
</dbReference>
<dbReference type="InterPro" id="IPR022043">
    <property type="entry name" value="CAF1A_DD"/>
</dbReference>
<feature type="compositionally biased region" description="Acidic residues" evidence="7">
    <location>
        <begin position="64"/>
        <end position="74"/>
    </location>
</feature>
<protein>
    <submittedName>
        <fullName evidence="10">Uncharacterized protein</fullName>
    </submittedName>
</protein>
<sequence>MPGEETKAAEGTSPNPGKKLVQTRLPFKILSPGVGNKAEGTPKRKLSSPALDDRAIKVLKTNEENDSEQMDDTSEFSNPDAIIVIHDEDSLEKDARNNDITSSKDDTEKSPKDGEEKEDENDDKGIRIKFPFIKKAKGEAKQEEPKKSKEKDAVKGKRKRSRKEEKVEDSEEVKNVEGGDQEKRSEEASKVECKEESTSNGDSSKSPVKTLENQSPEKSQEEIVEEPAAEVVEVSTDDDKDSGKDDSEEDLEEQKSQDEINMICEEKLSRSSDGDNQSSAVETPPRKKAKECSTPSNSKDPEKKLTPRQLEKKQEMEKRREERLAEKLNRKKKLEEEKEQKRKEKEEKEEQKRKEREEKEEQKRKERDEKERKRLAEIEAKKEEKRQKEEERRQKEEEKRQKEEEKRQKEEEKKKKEDEKKEAAKRASDHFKKFFMFKSKPPSGVSSIDSDKENSSDDMKSSEPRFMPFCVKPDMRLAPNTRRNLKEDQKSYLDRVLNETPAQQEEKLYLKNLRERNPMKSGSTWPQEDDSDNEIFLIDNEGQKIEEIKPTIKYRVKFLSFHENQRPPYYGTWRKKSSKLGPRNPFGKDEKLFDYEVDSDDEWEEEEPGESLHGSDDEKDKESEDDYEVDNDFFVPHGHLSDEELQNEDEVDEDNSPEMQKAKLKLLQQEFADEMKKKTEKLKPRLIGCIWQSESGEKPDSCSEVIWRLLSVSKMLFSGPIVIKESESAAGSPSRDEVAPESAKKRKKLHEEDVKNFIRLVHGNCHNGRFLVEEFQATRAKNADTPEVTKMSLKRKLREIADWRACPEAGAMQGKMCWYVPPDVREKYQLQDVTLPNTWKYTLTPKRVEEPAVQPPPPPPSDVKKNTLPEQEKPPAKKRVALLMSVPRGQPFSPSTKTKLISQFMKKTNPAEKPPPIEKPHPAKEADPDPAPPAEIIEID</sequence>
<evidence type="ECO:0000256" key="3">
    <source>
        <dbReference type="ARBA" id="ARBA00022763"/>
    </source>
</evidence>
<dbReference type="EnsemblMetazoa" id="LLOJ010496-RA">
    <property type="protein sequence ID" value="LLOJ010496-PA"/>
    <property type="gene ID" value="LLOJ010496"/>
</dbReference>
<keyword evidence="11" id="KW-1185">Reference proteome</keyword>
<dbReference type="Pfam" id="PF12253">
    <property type="entry name" value="CAF1A_dimeriz"/>
    <property type="match status" value="1"/>
</dbReference>
<dbReference type="GO" id="GO:0033186">
    <property type="term" value="C:CAF-1 complex"/>
    <property type="evidence" value="ECO:0007669"/>
    <property type="project" value="TreeGrafter"/>
</dbReference>
<dbReference type="GO" id="GO:0006281">
    <property type="term" value="P:DNA repair"/>
    <property type="evidence" value="ECO:0007669"/>
    <property type="project" value="UniProtKB-KW"/>
</dbReference>
<dbReference type="GO" id="GO:0005634">
    <property type="term" value="C:nucleus"/>
    <property type="evidence" value="ECO:0007669"/>
    <property type="project" value="UniProtKB-SubCell"/>
</dbReference>
<feature type="compositionally biased region" description="Low complexity" evidence="7">
    <location>
        <begin position="434"/>
        <end position="443"/>
    </location>
</feature>
<proteinExistence type="predicted"/>
<keyword evidence="6" id="KW-0539">Nucleus</keyword>
<accession>A0A1B0GLP8</accession>
<feature type="compositionally biased region" description="Basic and acidic residues" evidence="7">
    <location>
        <begin position="85"/>
        <end position="115"/>
    </location>
</feature>
<evidence type="ECO:0000313" key="11">
    <source>
        <dbReference type="Proteomes" id="UP000092461"/>
    </source>
</evidence>
<name>A0A1B0GLP8_LUTLO</name>
<evidence type="ECO:0000256" key="7">
    <source>
        <dbReference type="SAM" id="MobiDB-lite"/>
    </source>
</evidence>
<dbReference type="InterPro" id="IPR021644">
    <property type="entry name" value="CAF-1_p150_acidic"/>
</dbReference>
<keyword evidence="2" id="KW-0235">DNA replication</keyword>
<dbReference type="VEuPathDB" id="VectorBase:LLOJ010496"/>
<evidence type="ECO:0000259" key="8">
    <source>
        <dbReference type="Pfam" id="PF11600"/>
    </source>
</evidence>
<evidence type="ECO:0000256" key="2">
    <source>
        <dbReference type="ARBA" id="ARBA00022705"/>
    </source>
</evidence>
<organism evidence="10 11">
    <name type="scientific">Lutzomyia longipalpis</name>
    <name type="common">Sand fly</name>
    <dbReference type="NCBI Taxonomy" id="7200"/>
    <lineage>
        <taxon>Eukaryota</taxon>
        <taxon>Metazoa</taxon>
        <taxon>Ecdysozoa</taxon>
        <taxon>Arthropoda</taxon>
        <taxon>Hexapoda</taxon>
        <taxon>Insecta</taxon>
        <taxon>Pterygota</taxon>
        <taxon>Neoptera</taxon>
        <taxon>Endopterygota</taxon>
        <taxon>Diptera</taxon>
        <taxon>Nematocera</taxon>
        <taxon>Psychodoidea</taxon>
        <taxon>Psychodidae</taxon>
        <taxon>Lutzomyia</taxon>
        <taxon>Lutzomyia</taxon>
    </lineage>
</organism>
<feature type="compositionally biased region" description="Polar residues" evidence="7">
    <location>
        <begin position="198"/>
        <end position="217"/>
    </location>
</feature>
<dbReference type="GO" id="GO:0006260">
    <property type="term" value="P:DNA replication"/>
    <property type="evidence" value="ECO:0007669"/>
    <property type="project" value="UniProtKB-KW"/>
</dbReference>
<evidence type="ECO:0000256" key="1">
    <source>
        <dbReference type="ARBA" id="ARBA00004123"/>
    </source>
</evidence>
<feature type="compositionally biased region" description="Basic and acidic residues" evidence="7">
    <location>
        <begin position="51"/>
        <end position="63"/>
    </location>
</feature>
<feature type="compositionally biased region" description="Polar residues" evidence="7">
    <location>
        <begin position="892"/>
        <end position="901"/>
    </location>
</feature>
<dbReference type="Pfam" id="PF11600">
    <property type="entry name" value="CAF1A_acidic"/>
    <property type="match status" value="1"/>
</dbReference>
<feature type="region of interest" description="Disordered" evidence="7">
    <location>
        <begin position="726"/>
        <end position="747"/>
    </location>
</feature>
<reference evidence="10" key="1">
    <citation type="submission" date="2020-05" db="UniProtKB">
        <authorList>
            <consortium name="EnsemblMetazoa"/>
        </authorList>
    </citation>
    <scope>IDENTIFICATION</scope>
    <source>
        <strain evidence="10">Jacobina</strain>
    </source>
</reference>
<evidence type="ECO:0000256" key="6">
    <source>
        <dbReference type="ARBA" id="ARBA00023242"/>
    </source>
</evidence>
<feature type="domain" description="Chromatin assembly factor 1 subunit A dimerization" evidence="9">
    <location>
        <begin position="557"/>
        <end position="626"/>
    </location>
</feature>
<dbReference type="AlphaFoldDB" id="A0A1B0GLP8"/>
<feature type="compositionally biased region" description="Acidic residues" evidence="7">
    <location>
        <begin position="643"/>
        <end position="656"/>
    </location>
</feature>
<keyword evidence="4" id="KW-0143">Chaperone</keyword>
<dbReference type="PANTHER" id="PTHR15272">
    <property type="entry name" value="CHROMATIN ASSEMBLY FACTOR 1 SUBUNIT A CAF-1 SUBUNIT A"/>
    <property type="match status" value="1"/>
</dbReference>
<keyword evidence="3" id="KW-0227">DNA damage</keyword>
<keyword evidence="5" id="KW-0234">DNA repair</keyword>
<feature type="compositionally biased region" description="Basic and acidic residues" evidence="7">
    <location>
        <begin position="613"/>
        <end position="622"/>
    </location>
</feature>
<feature type="compositionally biased region" description="Basic and acidic residues" evidence="7">
    <location>
        <begin position="299"/>
        <end position="432"/>
    </location>
</feature>
<feature type="compositionally biased region" description="Basic and acidic residues" evidence="7">
    <location>
        <begin position="862"/>
        <end position="875"/>
    </location>
</feature>
<dbReference type="EMBL" id="AJWK01009757">
    <property type="status" value="NOT_ANNOTATED_CDS"/>
    <property type="molecule type" value="Genomic_DNA"/>
</dbReference>
<feature type="compositionally biased region" description="Basic and acidic residues" evidence="7">
    <location>
        <begin position="136"/>
        <end position="155"/>
    </location>
</feature>
<feature type="compositionally biased region" description="Acidic residues" evidence="7">
    <location>
        <begin position="235"/>
        <end position="252"/>
    </location>
</feature>
<feature type="region of interest" description="Disordered" evidence="7">
    <location>
        <begin position="570"/>
        <end position="659"/>
    </location>
</feature>
<dbReference type="GO" id="GO:0006334">
    <property type="term" value="P:nucleosome assembly"/>
    <property type="evidence" value="ECO:0007669"/>
    <property type="project" value="TreeGrafter"/>
</dbReference>
<feature type="compositionally biased region" description="Acidic residues" evidence="7">
    <location>
        <begin position="595"/>
        <end position="609"/>
    </location>
</feature>
<evidence type="ECO:0000256" key="4">
    <source>
        <dbReference type="ARBA" id="ARBA00023186"/>
    </source>
</evidence>
<feature type="domain" description="Chromatin assembly factor 1 p150 subunit acidic region" evidence="8">
    <location>
        <begin position="399"/>
        <end position="476"/>
    </location>
</feature>
<evidence type="ECO:0000259" key="9">
    <source>
        <dbReference type="Pfam" id="PF12253"/>
    </source>
</evidence>
<feature type="compositionally biased region" description="Basic and acidic residues" evidence="7">
    <location>
        <begin position="449"/>
        <end position="463"/>
    </location>
</feature>
<feature type="compositionally biased region" description="Basic and acidic residues" evidence="7">
    <location>
        <begin position="253"/>
        <end position="273"/>
    </location>
</feature>
<feature type="region of interest" description="Disordered" evidence="7">
    <location>
        <begin position="510"/>
        <end position="532"/>
    </location>
</feature>
<evidence type="ECO:0000313" key="10">
    <source>
        <dbReference type="EnsemblMetazoa" id="LLOJ010496-PA"/>
    </source>
</evidence>
<comment type="subcellular location">
    <subcellularLocation>
        <location evidence="1">Nucleus</location>
    </subcellularLocation>
</comment>
<feature type="compositionally biased region" description="Basic and acidic residues" evidence="7">
    <location>
        <begin position="915"/>
        <end position="927"/>
    </location>
</feature>
<feature type="region of interest" description="Disordered" evidence="7">
    <location>
        <begin position="847"/>
        <end position="940"/>
    </location>
</feature>